<dbReference type="Proteomes" id="UP000784294">
    <property type="component" value="Unassembled WGS sequence"/>
</dbReference>
<protein>
    <submittedName>
        <fullName evidence="1">Uncharacterized protein</fullName>
    </submittedName>
</protein>
<gene>
    <name evidence="1" type="ORF">PXEA_LOCUS9520</name>
</gene>
<keyword evidence="2" id="KW-1185">Reference proteome</keyword>
<proteinExistence type="predicted"/>
<organism evidence="1 2">
    <name type="scientific">Protopolystoma xenopodis</name>
    <dbReference type="NCBI Taxonomy" id="117903"/>
    <lineage>
        <taxon>Eukaryota</taxon>
        <taxon>Metazoa</taxon>
        <taxon>Spiralia</taxon>
        <taxon>Lophotrochozoa</taxon>
        <taxon>Platyhelminthes</taxon>
        <taxon>Monogenea</taxon>
        <taxon>Polyopisthocotylea</taxon>
        <taxon>Polystomatidea</taxon>
        <taxon>Polystomatidae</taxon>
        <taxon>Protopolystoma</taxon>
    </lineage>
</organism>
<dbReference type="EMBL" id="CAAALY010027062">
    <property type="protein sequence ID" value="VEL16080.1"/>
    <property type="molecule type" value="Genomic_DNA"/>
</dbReference>
<sequence>MASSQEKNGISSETQALFEQRILNLQSELDACLQTEQRTIRGLRQEFEFVKNKYESRIAALEFDLLEKSSKLVKLENTKVPDDFEPYDLNGQQITEAGKTKKMKSGSQKRNLTIVKPKVSFNLNEMHKSIIS</sequence>
<accession>A0A3S5AAQ7</accession>
<name>A0A3S5AAQ7_9PLAT</name>
<comment type="caution">
    <text evidence="1">The sequence shown here is derived from an EMBL/GenBank/DDBJ whole genome shotgun (WGS) entry which is preliminary data.</text>
</comment>
<evidence type="ECO:0000313" key="2">
    <source>
        <dbReference type="Proteomes" id="UP000784294"/>
    </source>
</evidence>
<dbReference type="AlphaFoldDB" id="A0A3S5AAQ7"/>
<evidence type="ECO:0000313" key="1">
    <source>
        <dbReference type="EMBL" id="VEL16080.1"/>
    </source>
</evidence>
<reference evidence="1" key="1">
    <citation type="submission" date="2018-11" db="EMBL/GenBank/DDBJ databases">
        <authorList>
            <consortium name="Pathogen Informatics"/>
        </authorList>
    </citation>
    <scope>NUCLEOTIDE SEQUENCE</scope>
</reference>